<name>A0A0X3U0P9_9RHOB</name>
<dbReference type="EMBL" id="LQBQ01000012">
    <property type="protein sequence ID" value="KUJ80436.1"/>
    <property type="molecule type" value="Genomic_DNA"/>
</dbReference>
<dbReference type="InterPro" id="IPR036263">
    <property type="entry name" value="Chorismate_II_sf"/>
</dbReference>
<feature type="binding site" evidence="3">
    <location>
        <position position="45"/>
    </location>
    <ligand>
        <name>substrate</name>
    </ligand>
</feature>
<evidence type="ECO:0000313" key="6">
    <source>
        <dbReference type="Proteomes" id="UP000053791"/>
    </source>
</evidence>
<dbReference type="SUPFAM" id="SSF48600">
    <property type="entry name" value="Chorismate mutase II"/>
    <property type="match status" value="1"/>
</dbReference>
<dbReference type="GO" id="GO:0004106">
    <property type="term" value="F:chorismate mutase activity"/>
    <property type="evidence" value="ECO:0007669"/>
    <property type="project" value="UniProtKB-EC"/>
</dbReference>
<dbReference type="InterPro" id="IPR002701">
    <property type="entry name" value="CM_II_prokaryot"/>
</dbReference>
<dbReference type="GO" id="GO:0046417">
    <property type="term" value="P:chorismate metabolic process"/>
    <property type="evidence" value="ECO:0007669"/>
    <property type="project" value="InterPro"/>
</dbReference>
<dbReference type="InterPro" id="IPR051331">
    <property type="entry name" value="Chorismate_mutase-related"/>
</dbReference>
<feature type="binding site" evidence="3">
    <location>
        <position position="17"/>
    </location>
    <ligand>
        <name>substrate</name>
    </ligand>
</feature>
<feature type="binding site" evidence="3">
    <location>
        <position position="34"/>
    </location>
    <ligand>
        <name>substrate</name>
    </ligand>
</feature>
<organism evidence="5 6">
    <name type="scientific">Ruegeria marisrubri</name>
    <dbReference type="NCBI Taxonomy" id="1685379"/>
    <lineage>
        <taxon>Bacteria</taxon>
        <taxon>Pseudomonadati</taxon>
        <taxon>Pseudomonadota</taxon>
        <taxon>Alphaproteobacteria</taxon>
        <taxon>Rhodobacterales</taxon>
        <taxon>Roseobacteraceae</taxon>
        <taxon>Ruegeria</taxon>
    </lineage>
</organism>
<dbReference type="Gene3D" id="1.20.59.10">
    <property type="entry name" value="Chorismate mutase"/>
    <property type="match status" value="1"/>
</dbReference>
<keyword evidence="6" id="KW-1185">Reference proteome</keyword>
<dbReference type="GO" id="GO:0016835">
    <property type="term" value="F:carbon-oxygen lyase activity"/>
    <property type="evidence" value="ECO:0007669"/>
    <property type="project" value="InterPro"/>
</dbReference>
<dbReference type="Proteomes" id="UP000053791">
    <property type="component" value="Unassembled WGS sequence"/>
</dbReference>
<dbReference type="OrthoDB" id="514491at2"/>
<evidence type="ECO:0000259" key="4">
    <source>
        <dbReference type="PROSITE" id="PS51168"/>
    </source>
</evidence>
<evidence type="ECO:0000256" key="3">
    <source>
        <dbReference type="PIRSR" id="PIRSR029775-1"/>
    </source>
</evidence>
<dbReference type="InterPro" id="IPR008241">
    <property type="entry name" value="Isochorismate_pyruvate-lyase"/>
</dbReference>
<evidence type="ECO:0000256" key="2">
    <source>
        <dbReference type="ARBA" id="ARBA00023235"/>
    </source>
</evidence>
<dbReference type="GO" id="GO:0009697">
    <property type="term" value="P:salicylic acid biosynthetic process"/>
    <property type="evidence" value="ECO:0007669"/>
    <property type="project" value="InterPro"/>
</dbReference>
<dbReference type="AlphaFoldDB" id="A0A0X3U0P9"/>
<feature type="domain" description="Chorismate mutase" evidence="4">
    <location>
        <begin position="7"/>
        <end position="98"/>
    </location>
</feature>
<reference evidence="5 6" key="1">
    <citation type="submission" date="2015-12" db="EMBL/GenBank/DDBJ databases">
        <authorList>
            <person name="Shamseldin A."/>
            <person name="Moawad H."/>
            <person name="Abd El-Rahim W.M."/>
            <person name="Sadowsky M.J."/>
        </authorList>
    </citation>
    <scope>NUCLEOTIDE SEQUENCE [LARGE SCALE GENOMIC DNA]</scope>
    <source>
        <strain evidence="5 6">ZGT118</strain>
    </source>
</reference>
<dbReference type="STRING" id="1685379.AVO45_05130"/>
<keyword evidence="2" id="KW-0413">Isomerase</keyword>
<protein>
    <recommendedName>
        <fullName evidence="1">chorismate mutase</fullName>
        <ecNumber evidence="1">5.4.99.5</ecNumber>
    </recommendedName>
</protein>
<accession>A0A0X3U0P9</accession>
<evidence type="ECO:0000313" key="5">
    <source>
        <dbReference type="EMBL" id="KUJ80436.1"/>
    </source>
</evidence>
<dbReference type="PANTHER" id="PTHR38041:SF1">
    <property type="entry name" value="CHORISMATE MUTASE"/>
    <property type="match status" value="1"/>
</dbReference>
<feature type="binding site" evidence="3">
    <location>
        <position position="94"/>
    </location>
    <ligand>
        <name>substrate</name>
    </ligand>
</feature>
<dbReference type="PANTHER" id="PTHR38041">
    <property type="entry name" value="CHORISMATE MUTASE"/>
    <property type="match status" value="1"/>
</dbReference>
<dbReference type="PIRSF" id="PIRSF029775">
    <property type="entry name" value="Isochor_pyr_lyas"/>
    <property type="match status" value="1"/>
</dbReference>
<dbReference type="SMART" id="SM00830">
    <property type="entry name" value="CM_2"/>
    <property type="match status" value="1"/>
</dbReference>
<proteinExistence type="predicted"/>
<sequence>MPPLTPPQDCASMQQLRVQIDKLDRQLIEMLVIRAGYIDRAAELKPGEGLPARIPDRVEEVVENVRAKADATGMDPDLAERLWRILIDWSIAREERVLGVGGPHVDAVGS</sequence>
<dbReference type="RefSeq" id="WP_068345685.1">
    <property type="nucleotide sequence ID" value="NZ_LQBQ01000012.1"/>
</dbReference>
<dbReference type="PROSITE" id="PS51168">
    <property type="entry name" value="CHORISMATE_MUT_2"/>
    <property type="match status" value="1"/>
</dbReference>
<comment type="caution">
    <text evidence="5">The sequence shown here is derived from an EMBL/GenBank/DDBJ whole genome shotgun (WGS) entry which is preliminary data.</text>
</comment>
<dbReference type="EC" id="5.4.99.5" evidence="1"/>
<dbReference type="InterPro" id="IPR036979">
    <property type="entry name" value="CM_dom_sf"/>
</dbReference>
<dbReference type="Pfam" id="PF01817">
    <property type="entry name" value="CM_2"/>
    <property type="match status" value="1"/>
</dbReference>
<gene>
    <name evidence="5" type="ORF">AVO45_05130</name>
</gene>
<evidence type="ECO:0000256" key="1">
    <source>
        <dbReference type="ARBA" id="ARBA00012404"/>
    </source>
</evidence>